<dbReference type="eggNOG" id="KOG2622">
    <property type="taxonomic scope" value="Eukaryota"/>
</dbReference>
<reference evidence="4 5" key="1">
    <citation type="submission" date="2006-10" db="EMBL/GenBank/DDBJ databases">
        <title>The Genome Sequence of Batrachochytrium dendrobatidis JEL423.</title>
        <authorList>
            <consortium name="The Broad Institute Genome Sequencing Platform"/>
            <person name="Birren B."/>
            <person name="Lander E."/>
            <person name="Galagan J."/>
            <person name="Cuomo C."/>
            <person name="Devon K."/>
            <person name="Jaffe D."/>
            <person name="Butler J."/>
            <person name="Alvarez P."/>
            <person name="Gnerre S."/>
            <person name="Grabherr M."/>
            <person name="Kleber M."/>
            <person name="Mauceli E."/>
            <person name="Brockman W."/>
            <person name="Young S."/>
            <person name="LaButti K."/>
            <person name="Sykes S."/>
            <person name="DeCaprio D."/>
            <person name="Crawford M."/>
            <person name="Koehrsen M."/>
            <person name="Engels R."/>
            <person name="Montgomery P."/>
            <person name="Pearson M."/>
            <person name="Howarth C."/>
            <person name="Larson L."/>
            <person name="White J."/>
            <person name="O'Leary S."/>
            <person name="Kodira C."/>
            <person name="Zeng Q."/>
            <person name="Yandava C."/>
            <person name="Alvarado L."/>
            <person name="Longcore J."/>
            <person name="James T."/>
        </authorList>
    </citation>
    <scope>NUCLEOTIDE SEQUENCE [LARGE SCALE GENOMIC DNA]</scope>
    <source>
        <strain evidence="4 5">JEL423</strain>
    </source>
</reference>
<organism evidence="4 5">
    <name type="scientific">Batrachochytrium dendrobatidis (strain JEL423)</name>
    <dbReference type="NCBI Taxonomy" id="403673"/>
    <lineage>
        <taxon>Eukaryota</taxon>
        <taxon>Fungi</taxon>
        <taxon>Fungi incertae sedis</taxon>
        <taxon>Chytridiomycota</taxon>
        <taxon>Chytridiomycota incertae sedis</taxon>
        <taxon>Chytridiomycetes</taxon>
        <taxon>Rhizophydiales</taxon>
        <taxon>Rhizophydiales incertae sedis</taxon>
        <taxon>Batrachochytrium</taxon>
    </lineage>
</organism>
<feature type="domain" description="CCZ1/INTU/HSP4 first Longin" evidence="2">
    <location>
        <begin position="24"/>
        <end position="150"/>
    </location>
</feature>
<evidence type="ECO:0000259" key="3">
    <source>
        <dbReference type="Pfam" id="PF19033"/>
    </source>
</evidence>
<dbReference type="PANTHER" id="PTHR13056:SF0">
    <property type="entry name" value="VACUOLAR FUSION PROTEIN CCZ1 HOMOLOG-RELATED"/>
    <property type="match status" value="1"/>
</dbReference>
<protein>
    <submittedName>
        <fullName evidence="4">Uncharacterized protein</fullName>
    </submittedName>
</protein>
<dbReference type="PANTHER" id="PTHR13056">
    <property type="entry name" value="VACUOLAR FUSION PROTEIN CCZ1 HOMOLOG-RELATED"/>
    <property type="match status" value="1"/>
</dbReference>
<gene>
    <name evidence="4" type="ORF">BDEG_20494</name>
</gene>
<dbReference type="GO" id="GO:0035658">
    <property type="term" value="C:Mon1-Ccz1 complex"/>
    <property type="evidence" value="ECO:0007669"/>
    <property type="project" value="InterPro"/>
</dbReference>
<dbReference type="Proteomes" id="UP000077115">
    <property type="component" value="Unassembled WGS sequence"/>
</dbReference>
<dbReference type="Pfam" id="PF19033">
    <property type="entry name" value="Intu_longin_3"/>
    <property type="match status" value="1"/>
</dbReference>
<dbReference type="AlphaFoldDB" id="A0A177W9C5"/>
<dbReference type="EMBL" id="DS022300">
    <property type="protein sequence ID" value="OAJ36304.1"/>
    <property type="molecule type" value="Genomic_DNA"/>
</dbReference>
<dbReference type="VEuPathDB" id="FungiDB:BDEG_20494"/>
<accession>A0A177W9C5</accession>
<reference evidence="4 5" key="2">
    <citation type="submission" date="2016-05" db="EMBL/GenBank/DDBJ databases">
        <title>Lineage-specific infection strategies underlie the spectrum of fungal disease in amphibians.</title>
        <authorList>
            <person name="Cuomo C.A."/>
            <person name="Farrer R.A."/>
            <person name="James T."/>
            <person name="Longcore J."/>
            <person name="Birren B."/>
        </authorList>
    </citation>
    <scope>NUCLEOTIDE SEQUENCE [LARGE SCALE GENOMIC DNA]</scope>
    <source>
        <strain evidence="4 5">JEL423</strain>
    </source>
</reference>
<sequence length="511" mass="57645">MGLSPMSAFKTFDSQKITVPPVLTSFVIFDSAKPFCEDAAGAAQQICFFYPPNTPLNAQLKQVGLLQAMASFTLTFPVSTPCEVICTRKTKSLMLQMEDRYWIYVKMRLGTRITVEANGRKLAEYLDNELPNNVLYSILSRSYARFKMFFKSFSHVSKTYTDSPALFKDVIDSFFSTYINSVSKIGSLDILSSLNGIHRLPLKKSLYLSIITAISEMESSFDFISKTCLFYGHHLLWSGLANTADTHTFYDYITDPETGKIYDGLVNQIKRKGEAIIDSKPIVLASHTTAISNSTFNPFFRATQSMQRAFSGFLVGPEHPYTSSIPIDIKKVYLDEDLKPFGLIVYQFQDDITFAIFVDLSDPVKARALLDPAIYTQLKSRFDQISMPLLEKLVSAYQDYTKNITESPEYSFKFITFNSLTLAVKLSINTTKLLSITSNLAVAIGQLNEDLASSKMGLNEIQMKVSKDTWIVATTHYGTRIFLVITYPDAKLDLISEQVNQFKTTNMPYYL</sequence>
<dbReference type="STRING" id="403673.A0A177W9C5"/>
<dbReference type="Pfam" id="PF19031">
    <property type="entry name" value="Intu_longin_1"/>
    <property type="match status" value="1"/>
</dbReference>
<proteinExistence type="inferred from homology"/>
<evidence type="ECO:0000313" key="4">
    <source>
        <dbReference type="EMBL" id="OAJ36304.1"/>
    </source>
</evidence>
<dbReference type="InterPro" id="IPR013176">
    <property type="entry name" value="Ccz1"/>
</dbReference>
<evidence type="ECO:0000256" key="1">
    <source>
        <dbReference type="ARBA" id="ARBA00005352"/>
    </source>
</evidence>
<dbReference type="OrthoDB" id="240546at2759"/>
<evidence type="ECO:0000259" key="2">
    <source>
        <dbReference type="Pfam" id="PF19031"/>
    </source>
</evidence>
<dbReference type="InterPro" id="IPR043989">
    <property type="entry name" value="CCZ1/INTU/HSP4_longin_3"/>
</dbReference>
<dbReference type="InterPro" id="IPR043987">
    <property type="entry name" value="CCZ1/INTU/HSP4_longin_1"/>
</dbReference>
<dbReference type="GO" id="GO:0016192">
    <property type="term" value="P:vesicle-mediated transport"/>
    <property type="evidence" value="ECO:0007669"/>
    <property type="project" value="InterPro"/>
</dbReference>
<comment type="similarity">
    <text evidence="1">Belongs to the CCZ1 family.</text>
</comment>
<evidence type="ECO:0000313" key="5">
    <source>
        <dbReference type="Proteomes" id="UP000077115"/>
    </source>
</evidence>
<name>A0A177W9C5_BATDL</name>
<feature type="domain" description="CCZ1/INTU/HPS4 third Longin" evidence="3">
    <location>
        <begin position="411"/>
        <end position="501"/>
    </location>
</feature>